<dbReference type="EMBL" id="CH473951">
    <property type="protein sequence ID" value="EDM02555.1"/>
    <property type="molecule type" value="Genomic_DNA"/>
</dbReference>
<accession>A6HUJ2</accession>
<gene>
    <name evidence="1" type="ORF">rCG_36991</name>
</gene>
<reference evidence="1 2" key="1">
    <citation type="submission" date="2005-07" db="EMBL/GenBank/DDBJ databases">
        <authorList>
            <person name="Mural R.J."/>
            <person name="Li P.W."/>
            <person name="Adams M.D."/>
            <person name="Amanatides P.G."/>
            <person name="Baden-Tillson H."/>
            <person name="Barnstead M."/>
            <person name="Chin S.H."/>
            <person name="Dew I."/>
            <person name="Evans C.A."/>
            <person name="Ferriera S."/>
            <person name="Flanigan M."/>
            <person name="Fosler C."/>
            <person name="Glodek A."/>
            <person name="Gu Z."/>
            <person name="Holt R.A."/>
            <person name="Jennings D."/>
            <person name="Kraft C.L."/>
            <person name="Lu F."/>
            <person name="Nguyen T."/>
            <person name="Nusskern D.R."/>
            <person name="Pfannkoch C.M."/>
            <person name="Sitter C."/>
            <person name="Sutton G.G."/>
            <person name="Venter J.C."/>
            <person name="Wang Z."/>
            <person name="Woodage T."/>
            <person name="Zheng X.H."/>
            <person name="Zhong F."/>
        </authorList>
    </citation>
    <scope>NUCLEOTIDE SEQUENCE [LARGE SCALE GENOMIC DNA]</scope>
    <source>
        <strain>BN</strain>
        <strain evidence="2">Sprague-Dawley</strain>
    </source>
</reference>
<protein>
    <submittedName>
        <fullName evidence="1">RCG36991</fullName>
    </submittedName>
</protein>
<organism evidence="1 2">
    <name type="scientific">Rattus norvegicus</name>
    <name type="common">Rat</name>
    <dbReference type="NCBI Taxonomy" id="10116"/>
    <lineage>
        <taxon>Eukaryota</taxon>
        <taxon>Metazoa</taxon>
        <taxon>Chordata</taxon>
        <taxon>Craniata</taxon>
        <taxon>Vertebrata</taxon>
        <taxon>Euteleostomi</taxon>
        <taxon>Mammalia</taxon>
        <taxon>Eutheria</taxon>
        <taxon>Euarchontoglires</taxon>
        <taxon>Glires</taxon>
        <taxon>Rodentia</taxon>
        <taxon>Myomorpha</taxon>
        <taxon>Muroidea</taxon>
        <taxon>Muridae</taxon>
        <taxon>Murinae</taxon>
        <taxon>Rattus</taxon>
    </lineage>
</organism>
<dbReference type="Proteomes" id="UP000234681">
    <property type="component" value="Chromosome 15"/>
</dbReference>
<sequence>MVRWLSNSLRWFRGETLPGPMCEHSHFS</sequence>
<evidence type="ECO:0000313" key="2">
    <source>
        <dbReference type="Proteomes" id="UP000234681"/>
    </source>
</evidence>
<dbReference type="AlphaFoldDB" id="A6HUJ2"/>
<evidence type="ECO:0000313" key="1">
    <source>
        <dbReference type="EMBL" id="EDM02555.1"/>
    </source>
</evidence>
<name>A6HUJ2_RAT</name>
<proteinExistence type="predicted"/>